<feature type="domain" description="DUF4005" evidence="5">
    <location>
        <begin position="328"/>
        <end position="392"/>
    </location>
</feature>
<dbReference type="Pfam" id="PF13178">
    <property type="entry name" value="DUF4005"/>
    <property type="match status" value="1"/>
</dbReference>
<organism evidence="6 7">
    <name type="scientific">Cucumis melo</name>
    <name type="common">Muskmelon</name>
    <dbReference type="NCBI Taxonomy" id="3656"/>
    <lineage>
        <taxon>Eukaryota</taxon>
        <taxon>Viridiplantae</taxon>
        <taxon>Streptophyta</taxon>
        <taxon>Embryophyta</taxon>
        <taxon>Tracheophyta</taxon>
        <taxon>Spermatophyta</taxon>
        <taxon>Magnoliopsida</taxon>
        <taxon>eudicotyledons</taxon>
        <taxon>Gunneridae</taxon>
        <taxon>Pentapetalae</taxon>
        <taxon>rosids</taxon>
        <taxon>fabids</taxon>
        <taxon>Cucurbitales</taxon>
        <taxon>Cucurbitaceae</taxon>
        <taxon>Benincaseae</taxon>
        <taxon>Cucumis</taxon>
    </lineage>
</organism>
<evidence type="ECO:0000256" key="3">
    <source>
        <dbReference type="ARBA" id="ARBA00024378"/>
    </source>
</evidence>
<comment type="subunit">
    <text evidence="3">Binds to multiple calmodulin (CaM) in the presence of Ca(2+) and CaM-like proteins.</text>
</comment>
<feature type="region of interest" description="Disordered" evidence="4">
    <location>
        <begin position="1"/>
        <end position="46"/>
    </location>
</feature>
<sequence length="462" mass="51399">MGKTSKWLRNFLTGKKDKEKEKWPSNQNSSEYPATPISIRHNPKEKKRWSFRRSSAAAAVAVLPRDSFPFPLEMVSTTMPVAAMDLEYEEHKKQSLAMATAKAAMDMDYEEKRQAVAMVVAKAAAADAAMAAAQAAAAAIQLTEVAYVKATAFEEAAAIKIQSIFRSYLARKALRALRGLVKLQALARGHLVRKQAKATLRCMQALITAQARARAQRIKMIEATNNLSYQRQPFLAESVNEDHFGYANHAAEENIKIVEMDHVEYKRGSKNRTSYEQVFATHHPHHVSQVPSALTDIDARGCSGHFEDYSICTVQSSPQDYLAKSKPDPSKSSPIGFSTRECIQSMSFEYPMFPSYMANTESSRAKARSQSAPKTRPESFERQPSRRKASTEGKSIPKAMQIQRSASLVGCAAQDLQYPLLMRLDKSTSSLNNSECGSTSTVLTNTNYRSLVTCEGYGNRYY</sequence>
<dbReference type="GeneID" id="103491236"/>
<dbReference type="SMR" id="A0A1S3BLS5"/>
<dbReference type="Pfam" id="PF00612">
    <property type="entry name" value="IQ"/>
    <property type="match status" value="2"/>
</dbReference>
<dbReference type="Gene3D" id="1.20.5.190">
    <property type="match status" value="1"/>
</dbReference>
<gene>
    <name evidence="7" type="primary">LOC103491236</name>
</gene>
<feature type="compositionally biased region" description="Basic and acidic residues" evidence="4">
    <location>
        <begin position="14"/>
        <end position="23"/>
    </location>
</feature>
<accession>A0A1S3BLS5</accession>
<dbReference type="InterPro" id="IPR025064">
    <property type="entry name" value="DUF4005"/>
</dbReference>
<evidence type="ECO:0000313" key="6">
    <source>
        <dbReference type="Proteomes" id="UP001652600"/>
    </source>
</evidence>
<dbReference type="Proteomes" id="UP001652600">
    <property type="component" value="Chromosome 5"/>
</dbReference>
<protein>
    <submittedName>
        <fullName evidence="7">Protein IQ-DOMAIN 19-like</fullName>
    </submittedName>
</protein>
<dbReference type="eggNOG" id="ENOG502QS5R">
    <property type="taxonomic scope" value="Eukaryota"/>
</dbReference>
<comment type="similarity">
    <text evidence="2">Belongs to the IQD family.</text>
</comment>
<dbReference type="SMART" id="SM00015">
    <property type="entry name" value="IQ"/>
    <property type="match status" value="2"/>
</dbReference>
<evidence type="ECO:0000256" key="4">
    <source>
        <dbReference type="SAM" id="MobiDB-lite"/>
    </source>
</evidence>
<reference evidence="7" key="1">
    <citation type="submission" date="2025-08" db="UniProtKB">
        <authorList>
            <consortium name="RefSeq"/>
        </authorList>
    </citation>
    <scope>IDENTIFICATION</scope>
    <source>
        <tissue evidence="7">Stem</tissue>
    </source>
</reference>
<name>A0A1S3BLS5_CUCME</name>
<evidence type="ECO:0000256" key="2">
    <source>
        <dbReference type="ARBA" id="ARBA00024341"/>
    </source>
</evidence>
<keyword evidence="6" id="KW-1185">Reference proteome</keyword>
<dbReference type="InParanoid" id="A0A1S3BLS5"/>
<feature type="compositionally biased region" description="Polar residues" evidence="4">
    <location>
        <begin position="361"/>
        <end position="373"/>
    </location>
</feature>
<dbReference type="PANTHER" id="PTHR32295:SF45">
    <property type="entry name" value="PROTEIN IQ-DOMAIN 19"/>
    <property type="match status" value="1"/>
</dbReference>
<dbReference type="KEGG" id="cmo:103491236"/>
<proteinExistence type="inferred from homology"/>
<evidence type="ECO:0000313" key="7">
    <source>
        <dbReference type="RefSeq" id="XP_008449323.2"/>
    </source>
</evidence>
<feature type="compositionally biased region" description="Basic and acidic residues" evidence="4">
    <location>
        <begin position="375"/>
        <end position="384"/>
    </location>
</feature>
<dbReference type="RefSeq" id="XP_008449323.2">
    <property type="nucleotide sequence ID" value="XM_008451101.3"/>
</dbReference>
<dbReference type="PANTHER" id="PTHR32295">
    <property type="entry name" value="IQ-DOMAIN 5-RELATED"/>
    <property type="match status" value="1"/>
</dbReference>
<dbReference type="GO" id="GO:0005516">
    <property type="term" value="F:calmodulin binding"/>
    <property type="evidence" value="ECO:0007669"/>
    <property type="project" value="UniProtKB-KW"/>
</dbReference>
<dbReference type="AlphaFoldDB" id="A0A1S3BLS5"/>
<dbReference type="InterPro" id="IPR000048">
    <property type="entry name" value="IQ_motif_EF-hand-BS"/>
</dbReference>
<keyword evidence="1" id="KW-0112">Calmodulin-binding</keyword>
<dbReference type="FunCoup" id="A0A1S3BLS5">
    <property type="interactions" value="254"/>
</dbReference>
<dbReference type="PROSITE" id="PS50096">
    <property type="entry name" value="IQ"/>
    <property type="match status" value="2"/>
</dbReference>
<evidence type="ECO:0000256" key="1">
    <source>
        <dbReference type="ARBA" id="ARBA00022860"/>
    </source>
</evidence>
<feature type="region of interest" description="Disordered" evidence="4">
    <location>
        <begin position="361"/>
        <end position="397"/>
    </location>
</feature>
<evidence type="ECO:0000259" key="5">
    <source>
        <dbReference type="Pfam" id="PF13178"/>
    </source>
</evidence>